<gene>
    <name evidence="1" type="ORF">UT08_C0001G0147</name>
</gene>
<proteinExistence type="predicted"/>
<comment type="caution">
    <text evidence="1">The sequence shown here is derived from an EMBL/GenBank/DDBJ whole genome shotgun (WGS) entry which is preliminary data.</text>
</comment>
<dbReference type="Proteomes" id="UP000034081">
    <property type="component" value="Unassembled WGS sequence"/>
</dbReference>
<sequence>MSIERLEAHGVKSAGALFKGLNDSGLSGKISSNLYYHEKAHADADDEGRGEFGFIISGGWVIAYYLVHGDRDPEQMMKIASAPGFSQMSNKDWDVYKRAWHAWKNKLTQEKFDKKDDNHLDSYKNLREYLVGLISEKLDHDISVGNLPELQKILGMEFEDLIGRFGQLIYQAYSEALSVLRDQIPQLDIQTTDR</sequence>
<dbReference type="EMBL" id="LBVL01000001">
    <property type="protein sequence ID" value="KKQ86281.1"/>
    <property type="molecule type" value="Genomic_DNA"/>
</dbReference>
<protein>
    <submittedName>
        <fullName evidence="1">Uncharacterized protein</fullName>
    </submittedName>
</protein>
<dbReference type="AlphaFoldDB" id="A0A0G0PAE8"/>
<evidence type="ECO:0000313" key="2">
    <source>
        <dbReference type="Proteomes" id="UP000034081"/>
    </source>
</evidence>
<name>A0A0G0PAE8_9BACT</name>
<reference evidence="1 2" key="1">
    <citation type="journal article" date="2015" name="Nature">
        <title>rRNA introns, odd ribosomes, and small enigmatic genomes across a large radiation of phyla.</title>
        <authorList>
            <person name="Brown C.T."/>
            <person name="Hug L.A."/>
            <person name="Thomas B.C."/>
            <person name="Sharon I."/>
            <person name="Castelle C.J."/>
            <person name="Singh A."/>
            <person name="Wilkins M.J."/>
            <person name="Williams K.H."/>
            <person name="Banfield J.F."/>
        </authorList>
    </citation>
    <scope>NUCLEOTIDE SEQUENCE [LARGE SCALE GENOMIC DNA]</scope>
</reference>
<organism evidence="1 2">
    <name type="scientific">Candidatus Woesebacteria bacterium GW2011_GWB1_38_8</name>
    <dbReference type="NCBI Taxonomy" id="1618570"/>
    <lineage>
        <taxon>Bacteria</taxon>
        <taxon>Candidatus Woeseibacteriota</taxon>
    </lineage>
</organism>
<evidence type="ECO:0000313" key="1">
    <source>
        <dbReference type="EMBL" id="KKQ86281.1"/>
    </source>
</evidence>
<dbReference type="STRING" id="1618570.UT08_C0001G0147"/>
<accession>A0A0G0PAE8</accession>